<dbReference type="SUPFAM" id="SSF49373">
    <property type="entry name" value="Invasin/intimin cell-adhesion fragments"/>
    <property type="match status" value="2"/>
</dbReference>
<dbReference type="InterPro" id="IPR054604">
    <property type="entry name" value="SbsC_Big-like"/>
</dbReference>
<dbReference type="RefSeq" id="WP_193535633.1">
    <property type="nucleotide sequence ID" value="NZ_JADCLJ010000019.1"/>
</dbReference>
<organism evidence="2 3">
    <name type="scientific">Litchfieldia luteola</name>
    <dbReference type="NCBI Taxonomy" id="682179"/>
    <lineage>
        <taxon>Bacteria</taxon>
        <taxon>Bacillati</taxon>
        <taxon>Bacillota</taxon>
        <taxon>Bacilli</taxon>
        <taxon>Bacillales</taxon>
        <taxon>Bacillaceae</taxon>
        <taxon>Litchfieldia</taxon>
    </lineage>
</organism>
<name>A0ABR9QI36_9BACI</name>
<dbReference type="Pfam" id="PF02368">
    <property type="entry name" value="Big_2"/>
    <property type="match status" value="1"/>
</dbReference>
<gene>
    <name evidence="2" type="ORF">IMZ08_08860</name>
</gene>
<proteinExistence type="predicted"/>
<dbReference type="Gene3D" id="2.60.40.1080">
    <property type="match status" value="3"/>
</dbReference>
<protein>
    <submittedName>
        <fullName evidence="2">DUF5057 domain-containing protein</fullName>
    </submittedName>
</protein>
<reference evidence="2 3" key="1">
    <citation type="submission" date="2020-10" db="EMBL/GenBank/DDBJ databases">
        <title>Bacillus sp. HD4P25, an endophyte from a halophyte.</title>
        <authorList>
            <person name="Sun J.-Q."/>
        </authorList>
    </citation>
    <scope>NUCLEOTIDE SEQUENCE [LARGE SCALE GENOMIC DNA]</scope>
    <source>
        <strain evidence="2 3">YIM 93174</strain>
    </source>
</reference>
<comment type="caution">
    <text evidence="2">The sequence shown here is derived from an EMBL/GenBank/DDBJ whole genome shotgun (WGS) entry which is preliminary data.</text>
</comment>
<feature type="domain" description="BIG2" evidence="1">
    <location>
        <begin position="1032"/>
        <end position="1107"/>
    </location>
</feature>
<evidence type="ECO:0000313" key="2">
    <source>
        <dbReference type="EMBL" id="MBE4908163.1"/>
    </source>
</evidence>
<dbReference type="Pfam" id="PF22359">
    <property type="entry name" value="Big-like"/>
    <property type="match status" value="1"/>
</dbReference>
<feature type="domain" description="BIG2" evidence="1">
    <location>
        <begin position="1117"/>
        <end position="1195"/>
    </location>
</feature>
<accession>A0ABR9QI36</accession>
<dbReference type="Proteomes" id="UP001516662">
    <property type="component" value="Unassembled WGS sequence"/>
</dbReference>
<keyword evidence="3" id="KW-1185">Reference proteome</keyword>
<feature type="domain" description="BIG2" evidence="1">
    <location>
        <begin position="1200"/>
        <end position="1280"/>
    </location>
</feature>
<dbReference type="SMART" id="SM00635">
    <property type="entry name" value="BID_2"/>
    <property type="match status" value="4"/>
</dbReference>
<evidence type="ECO:0000313" key="3">
    <source>
        <dbReference type="Proteomes" id="UP001516662"/>
    </source>
</evidence>
<sequence>MSKKIISISIIFILVLTLFINETSPKIAATTIDNELKYEILEIIANGESQIKNDLDNRKFNVTTMRMKKFVALREELVGKYDLILLASGDYNPARVNSSPSHTVQQRTSAHNTTNVLNDITNLKSNEIINGFINNGQPVLLHSDILKHTNSKLYKNFSVFANTNKKNVKFYNDSITLKNLINDFYLNQFSKRPRIILNERPVEYVQNTQHFYEAGDSVKFDFSVANTNNSSNITANLYIDSNFDGKYTLDEIVLTRGITSNKGSIVYVLPRGYSGLRNWKLEIIDPIKSSSDYKSGSLFFKGEVVKVRVLQVKKDTSLAGSLNNSANNDVMRQSYLKKDKEYEIIIDVTDIDTFKKSRSLLSENSKKLSHESINGTYDMLIFGFADVYNSASLNSNAINSIQRFIDTGQSIMFTHDTIYSSENDWVNNFMDDTGQTFPRTDLGTNAPNITTNTRKVNEGLITQYPFLLDGQGLTIANTHNQYYTLDLEDESITPWYNVIGNTRDQDDSWNHYYTYSKGNITYSGTGHTNNKFPDSEQRLFVNTMYRAFLGSNHAPEIKVITPISNSTIPSHQVMEIAYSVEDLDLKDRKLKTRILFDDKEVFVDQHISNGDTVIKSFENPLPNGGDLKITIEVLDKQGAISKQDVFINVKQISSNIEVSRQLNNPVSVIEVGKTNTIGYKIQPKPLQNNFENGITGVRPIGVINPTEGFTVNKKYTIINGSQGNSDQDSAFSGNFAGLSFYGSNKKDFEEELRFGYELPLRIGDMILTSPGNIKRKTEEVIEDLTKEGPYKMIFPVIDDFPNGRKQVEITNFVEFEVEINSSGDIIGKFIRYINGNSDATLKVTNVQFRETFPAGLEVQLPEGNNFTRTGNVESGYTLEGTFDDIKYSCVQNECSADPLEFAVTVSPKTKDQFTLNNSKLLFNDINSERIESSFNSLTLVSDFAITNVQLPSEITVNKGIPNNLFPSLKIQPENATVRDIQWSENTNGEIITVDSNGIIQPVQQGTSLVTVTVTDRFGNVKEATIRVTVRVPIELIVVNDMSIEIGEIKSIPLSVLPQDSTNNLIFEIANPNIAKLNSIDGTVKGLKEGTTMLTVYGYGSSGQVITDNAIITILPVPVQSIEISPKEVRLSKFDEYNNFTVTINPSNATYKDINWSSSNTNVVTVNSNGKIVAMSTGSSSITVTTRNGKSASAIVYVGSPLTNILVPTSPIIIEKGEERNLNQYISLVPSDATNVRSINFKSEDNYIATVINSHIVKGKRLGESSIEVKVIDEDGNVFTRFLPIKVVEPGTRDTNDDRSKWLY</sequence>
<dbReference type="InterPro" id="IPR003343">
    <property type="entry name" value="Big_2"/>
</dbReference>
<evidence type="ECO:0000259" key="1">
    <source>
        <dbReference type="SMART" id="SM00635"/>
    </source>
</evidence>
<dbReference type="EMBL" id="JADCLJ010000019">
    <property type="protein sequence ID" value="MBE4908163.1"/>
    <property type="molecule type" value="Genomic_DNA"/>
</dbReference>
<dbReference type="InterPro" id="IPR008964">
    <property type="entry name" value="Invasin/intimin_cell_adhesion"/>
</dbReference>
<feature type="domain" description="BIG2" evidence="1">
    <location>
        <begin position="944"/>
        <end position="1022"/>
    </location>
</feature>